<accession>A0A1M6IHV4</accession>
<dbReference type="InterPro" id="IPR002510">
    <property type="entry name" value="Metalloprtase-TldD/E_N"/>
</dbReference>
<dbReference type="Gene3D" id="3.30.2290.10">
    <property type="entry name" value="PmbA/TldD superfamily"/>
    <property type="match status" value="1"/>
</dbReference>
<dbReference type="Pfam" id="PF19290">
    <property type="entry name" value="PmbA_TldD_2nd"/>
    <property type="match status" value="1"/>
</dbReference>
<dbReference type="EMBL" id="FQZS01000032">
    <property type="protein sequence ID" value="SHJ33994.1"/>
    <property type="molecule type" value="Genomic_DNA"/>
</dbReference>
<evidence type="ECO:0000256" key="3">
    <source>
        <dbReference type="ARBA" id="ARBA00022801"/>
    </source>
</evidence>
<dbReference type="FunFam" id="3.30.2290.10:FF:000003">
    <property type="entry name" value="Zinc-dependent protease, TldD/PmbA family"/>
    <property type="match status" value="1"/>
</dbReference>
<evidence type="ECO:0000256" key="4">
    <source>
        <dbReference type="ARBA" id="ARBA00023049"/>
    </source>
</evidence>
<dbReference type="InterPro" id="IPR045569">
    <property type="entry name" value="Metalloprtase-TldD/E_C"/>
</dbReference>
<feature type="domain" description="Metalloprotease TldD/E central" evidence="7">
    <location>
        <begin position="112"/>
        <end position="219"/>
    </location>
</feature>
<dbReference type="SUPFAM" id="SSF111283">
    <property type="entry name" value="Putative modulator of DNA gyrase, PmbA/TldD"/>
    <property type="match status" value="1"/>
</dbReference>
<dbReference type="Proteomes" id="UP000184442">
    <property type="component" value="Unassembled WGS sequence"/>
</dbReference>
<dbReference type="Pfam" id="PF01523">
    <property type="entry name" value="PmbA_TldD_1st"/>
    <property type="match status" value="1"/>
</dbReference>
<evidence type="ECO:0000313" key="9">
    <source>
        <dbReference type="Proteomes" id="UP000184442"/>
    </source>
</evidence>
<comment type="similarity">
    <text evidence="1">Belongs to the peptidase U62 family.</text>
</comment>
<dbReference type="GO" id="GO:0006508">
    <property type="term" value="P:proteolysis"/>
    <property type="evidence" value="ECO:0007669"/>
    <property type="project" value="UniProtKB-KW"/>
</dbReference>
<evidence type="ECO:0000259" key="6">
    <source>
        <dbReference type="Pfam" id="PF19289"/>
    </source>
</evidence>
<evidence type="ECO:0000259" key="5">
    <source>
        <dbReference type="Pfam" id="PF01523"/>
    </source>
</evidence>
<evidence type="ECO:0000313" key="8">
    <source>
        <dbReference type="EMBL" id="SHJ33994.1"/>
    </source>
</evidence>
<dbReference type="PANTHER" id="PTHR30624">
    <property type="entry name" value="UNCHARACTERIZED PROTEIN TLDD AND PMBA"/>
    <property type="match status" value="1"/>
</dbReference>
<dbReference type="InterPro" id="IPR025502">
    <property type="entry name" value="TldD"/>
</dbReference>
<dbReference type="GO" id="GO:0008237">
    <property type="term" value="F:metallopeptidase activity"/>
    <property type="evidence" value="ECO:0007669"/>
    <property type="project" value="UniProtKB-KW"/>
</dbReference>
<gene>
    <name evidence="8" type="ORF">SAMN02745176_03271</name>
</gene>
<dbReference type="PIRSF" id="PIRSF004919">
    <property type="entry name" value="TldD"/>
    <property type="match status" value="1"/>
</dbReference>
<sequence length="460" mass="49780">MIERDLIKDILGKALSTGGDFAEVFIEDTERSSLGLVNGKIETAVSGRDFGIGIRIFKGLRSIYAYTNDTSRDSLLRTAYNAALALGEVREDKAVDIIERVNANIHPILYVPRSIDIAKKVEKLKEAYKAAKDYSNEISQVMSNYVDVDQRVAIANSEGLYTEDRRIRTRFAVQAIASDGKENQTGYEAPGKGMGFELFDIIDVAQCGKEAARIAVTMLHAPLCPSGKMVVAIDNGFGGVIFHEACGHSLEATAVAKGNSEFAGKLGQKIASDKVTAIDDGTIPNEWGSLNIDDEGNPTRKNVLIENGILKGYMIDKFNGRRMNMEPTGSSRRQSYKFAPTSRMTNTYIAPGNDENHEIIQSIDYGLYAKKMGGGSVNPVTGEFNFAVLEGYLVKNGKIDTPVRGATLIGKGSEILKRIDMVGKELDLAAGMCGSISGSVPTNVGQPLIRVSEITVGGRE</sequence>
<protein>
    <submittedName>
        <fullName evidence="8">TldD protein</fullName>
    </submittedName>
</protein>
<dbReference type="AlphaFoldDB" id="A0A1M6IHV4"/>
<keyword evidence="3" id="KW-0378">Hydrolase</keyword>
<dbReference type="OrthoDB" id="9803213at2"/>
<evidence type="ECO:0000259" key="7">
    <source>
        <dbReference type="Pfam" id="PF19290"/>
    </source>
</evidence>
<keyword evidence="9" id="KW-1185">Reference proteome</keyword>
<evidence type="ECO:0000256" key="2">
    <source>
        <dbReference type="ARBA" id="ARBA00022670"/>
    </source>
</evidence>
<dbReference type="GO" id="GO:0005829">
    <property type="term" value="C:cytosol"/>
    <property type="evidence" value="ECO:0007669"/>
    <property type="project" value="TreeGrafter"/>
</dbReference>
<keyword evidence="4" id="KW-0482">Metalloprotease</keyword>
<proteinExistence type="inferred from homology"/>
<reference evidence="8 9" key="1">
    <citation type="submission" date="2016-11" db="EMBL/GenBank/DDBJ databases">
        <authorList>
            <person name="Jaros S."/>
            <person name="Januszkiewicz K."/>
            <person name="Wedrychowicz H."/>
        </authorList>
    </citation>
    <scope>NUCLEOTIDE SEQUENCE [LARGE SCALE GENOMIC DNA]</scope>
    <source>
        <strain evidence="8 9">DSM 19022</strain>
    </source>
</reference>
<dbReference type="Pfam" id="PF19289">
    <property type="entry name" value="PmbA_TldD_3rd"/>
    <property type="match status" value="1"/>
</dbReference>
<feature type="domain" description="Metalloprotease TldD/E N-terminal" evidence="5">
    <location>
        <begin position="22"/>
        <end position="79"/>
    </location>
</feature>
<dbReference type="PANTHER" id="PTHR30624:SF4">
    <property type="entry name" value="METALLOPROTEASE TLDD"/>
    <property type="match status" value="1"/>
</dbReference>
<dbReference type="InterPro" id="IPR051463">
    <property type="entry name" value="Peptidase_U62_metallo"/>
</dbReference>
<dbReference type="STRING" id="1122184.SAMN02745176_03271"/>
<keyword evidence="2" id="KW-0645">Protease</keyword>
<dbReference type="InterPro" id="IPR035068">
    <property type="entry name" value="TldD/PmbA_N"/>
</dbReference>
<dbReference type="InterPro" id="IPR036059">
    <property type="entry name" value="TldD/PmbA_sf"/>
</dbReference>
<dbReference type="InterPro" id="IPR045570">
    <property type="entry name" value="Metalloprtase-TldD/E_cen_dom"/>
</dbReference>
<name>A0A1M6IHV4_9FIRM</name>
<feature type="domain" description="Metalloprotease TldD/E C-terminal" evidence="6">
    <location>
        <begin position="226"/>
        <end position="458"/>
    </location>
</feature>
<dbReference type="RefSeq" id="WP_073027640.1">
    <property type="nucleotide sequence ID" value="NZ_FQZS01000032.1"/>
</dbReference>
<organism evidence="8 9">
    <name type="scientific">Lutispora thermophila DSM 19022</name>
    <dbReference type="NCBI Taxonomy" id="1122184"/>
    <lineage>
        <taxon>Bacteria</taxon>
        <taxon>Bacillati</taxon>
        <taxon>Bacillota</taxon>
        <taxon>Clostridia</taxon>
        <taxon>Lutisporales</taxon>
        <taxon>Lutisporaceae</taxon>
        <taxon>Lutispora</taxon>
    </lineage>
</organism>
<evidence type="ECO:0000256" key="1">
    <source>
        <dbReference type="ARBA" id="ARBA00005836"/>
    </source>
</evidence>